<organism evidence="3 4">
    <name type="scientific">Eilatimonas milleporae</name>
    <dbReference type="NCBI Taxonomy" id="911205"/>
    <lineage>
        <taxon>Bacteria</taxon>
        <taxon>Pseudomonadati</taxon>
        <taxon>Pseudomonadota</taxon>
        <taxon>Alphaproteobacteria</taxon>
        <taxon>Kordiimonadales</taxon>
        <taxon>Kordiimonadaceae</taxon>
        <taxon>Eilatimonas</taxon>
    </lineage>
</organism>
<feature type="compositionally biased region" description="Basic and acidic residues" evidence="1">
    <location>
        <begin position="115"/>
        <end position="125"/>
    </location>
</feature>
<sequence length="125" mass="13488">MTQEDGFKRASIFLQRRRRSRNKPFVTLRGVIGLIAVSVAAMLAFRVWVGNPDAGYCGTDCEGMHSLFAWVLGFAMIFVAVIGAGALAGIALSLLQRRRGTDPFSNLISEEDPSPSDRKDGTGGP</sequence>
<feature type="transmembrane region" description="Helical" evidence="2">
    <location>
        <begin position="68"/>
        <end position="95"/>
    </location>
</feature>
<dbReference type="OrthoDB" id="9924824at2"/>
<keyword evidence="2" id="KW-0812">Transmembrane</keyword>
<dbReference type="InParanoid" id="A0A3M0CHV2"/>
<evidence type="ECO:0000256" key="2">
    <source>
        <dbReference type="SAM" id="Phobius"/>
    </source>
</evidence>
<proteinExistence type="predicted"/>
<evidence type="ECO:0000313" key="4">
    <source>
        <dbReference type="Proteomes" id="UP000271227"/>
    </source>
</evidence>
<gene>
    <name evidence="3" type="ORF">BXY39_3165</name>
</gene>
<keyword evidence="2" id="KW-0472">Membrane</keyword>
<accession>A0A3M0CHV2</accession>
<keyword evidence="2" id="KW-1133">Transmembrane helix</keyword>
<feature type="region of interest" description="Disordered" evidence="1">
    <location>
        <begin position="103"/>
        <end position="125"/>
    </location>
</feature>
<evidence type="ECO:0000256" key="1">
    <source>
        <dbReference type="SAM" id="MobiDB-lite"/>
    </source>
</evidence>
<reference evidence="3 4" key="1">
    <citation type="submission" date="2018-10" db="EMBL/GenBank/DDBJ databases">
        <title>Genomic Encyclopedia of Archaeal and Bacterial Type Strains, Phase II (KMG-II): from individual species to whole genera.</title>
        <authorList>
            <person name="Goeker M."/>
        </authorList>
    </citation>
    <scope>NUCLEOTIDE SEQUENCE [LARGE SCALE GENOMIC DNA]</scope>
    <source>
        <strain evidence="3 4">DSM 25217</strain>
    </source>
</reference>
<dbReference type="RefSeq" id="WP_147453607.1">
    <property type="nucleotide sequence ID" value="NZ_REFR01000014.1"/>
</dbReference>
<feature type="transmembrane region" description="Helical" evidence="2">
    <location>
        <begin position="26"/>
        <end position="48"/>
    </location>
</feature>
<evidence type="ECO:0000313" key="3">
    <source>
        <dbReference type="EMBL" id="RMB02813.1"/>
    </source>
</evidence>
<comment type="caution">
    <text evidence="3">The sequence shown here is derived from an EMBL/GenBank/DDBJ whole genome shotgun (WGS) entry which is preliminary data.</text>
</comment>
<protein>
    <submittedName>
        <fullName evidence="3">Uncharacterized protein</fullName>
    </submittedName>
</protein>
<name>A0A3M0CHV2_9PROT</name>
<dbReference type="Proteomes" id="UP000271227">
    <property type="component" value="Unassembled WGS sequence"/>
</dbReference>
<dbReference type="AlphaFoldDB" id="A0A3M0CHV2"/>
<dbReference type="EMBL" id="REFR01000014">
    <property type="protein sequence ID" value="RMB02813.1"/>
    <property type="molecule type" value="Genomic_DNA"/>
</dbReference>
<keyword evidence="4" id="KW-1185">Reference proteome</keyword>